<dbReference type="EnsemblPlants" id="KEH36100">
    <property type="protein sequence ID" value="KEH36100"/>
    <property type="gene ID" value="MTR_3g110400"/>
</dbReference>
<evidence type="ECO:0000313" key="1">
    <source>
        <dbReference type="EMBL" id="KEH36100.1"/>
    </source>
</evidence>
<keyword evidence="4" id="KW-1185">Reference proteome</keyword>
<dbReference type="AlphaFoldDB" id="A0A072VD48"/>
<protein>
    <submittedName>
        <fullName evidence="1 3">Uncharacterized protein</fullName>
    </submittedName>
</protein>
<reference evidence="3" key="3">
    <citation type="submission" date="2015-04" db="UniProtKB">
        <authorList>
            <consortium name="EnsemblPlants"/>
        </authorList>
    </citation>
    <scope>IDENTIFICATION</scope>
    <source>
        <strain evidence="3">cv. Jemalong A17</strain>
    </source>
</reference>
<dbReference type="Gramene" id="rna19546">
    <property type="protein sequence ID" value="RHN70912.1"/>
    <property type="gene ID" value="gene19546"/>
</dbReference>
<evidence type="ECO:0000313" key="5">
    <source>
        <dbReference type="Proteomes" id="UP000265566"/>
    </source>
</evidence>
<reference evidence="1 4" key="2">
    <citation type="journal article" date="2014" name="BMC Genomics">
        <title>An improved genome release (version Mt4.0) for the model legume Medicago truncatula.</title>
        <authorList>
            <person name="Tang H."/>
            <person name="Krishnakumar V."/>
            <person name="Bidwell S."/>
            <person name="Rosen B."/>
            <person name="Chan A."/>
            <person name="Zhou S."/>
            <person name="Gentzbittel L."/>
            <person name="Childs K.L."/>
            <person name="Yandell M."/>
            <person name="Gundlach H."/>
            <person name="Mayer K.F."/>
            <person name="Schwartz D.C."/>
            <person name="Town C.D."/>
        </authorList>
    </citation>
    <scope>GENOME REANNOTATION</scope>
    <source>
        <strain evidence="1">A17</strain>
        <strain evidence="3 4">cv. Jemalong A17</strain>
    </source>
</reference>
<reference evidence="5" key="4">
    <citation type="journal article" date="2018" name="Nat. Plants">
        <title>Whole-genome landscape of Medicago truncatula symbiotic genes.</title>
        <authorList>
            <person name="Pecrix Y."/>
            <person name="Staton S.E."/>
            <person name="Sallet E."/>
            <person name="Lelandais-Briere C."/>
            <person name="Moreau S."/>
            <person name="Carrere S."/>
            <person name="Blein T."/>
            <person name="Jardinaud M.F."/>
            <person name="Latrasse D."/>
            <person name="Zouine M."/>
            <person name="Zahm M."/>
            <person name="Kreplak J."/>
            <person name="Mayjonade B."/>
            <person name="Satge C."/>
            <person name="Perez M."/>
            <person name="Cauet S."/>
            <person name="Marande W."/>
            <person name="Chantry-Darmon C."/>
            <person name="Lopez-Roques C."/>
            <person name="Bouchez O."/>
            <person name="Berard A."/>
            <person name="Debelle F."/>
            <person name="Munos S."/>
            <person name="Bendahmane A."/>
            <person name="Berges H."/>
            <person name="Niebel A."/>
            <person name="Buitink J."/>
            <person name="Frugier F."/>
            <person name="Benhamed M."/>
            <person name="Crespi M."/>
            <person name="Gouzy J."/>
            <person name="Gamas P."/>
        </authorList>
    </citation>
    <scope>NUCLEOTIDE SEQUENCE [LARGE SCALE GENOMIC DNA]</scope>
    <source>
        <strain evidence="5">cv. Jemalong A17</strain>
    </source>
</reference>
<gene>
    <name evidence="1" type="ordered locus">MTR_3g110400</name>
    <name evidence="2" type="ORF">MtrunA17_Chr3g0140621</name>
</gene>
<evidence type="ECO:0000313" key="3">
    <source>
        <dbReference type="EnsemblPlants" id="KEH36100"/>
    </source>
</evidence>
<evidence type="ECO:0000313" key="2">
    <source>
        <dbReference type="EMBL" id="RHN70912.1"/>
    </source>
</evidence>
<dbReference type="HOGENOM" id="CLU_2041518_0_0_1"/>
<name>A0A072VD48_MEDTR</name>
<dbReference type="Proteomes" id="UP000002051">
    <property type="component" value="Chromosome 3"/>
</dbReference>
<reference evidence="1 4" key="1">
    <citation type="journal article" date="2011" name="Nature">
        <title>The Medicago genome provides insight into the evolution of rhizobial symbioses.</title>
        <authorList>
            <person name="Young N.D."/>
            <person name="Debelle F."/>
            <person name="Oldroyd G.E."/>
            <person name="Geurts R."/>
            <person name="Cannon S.B."/>
            <person name="Udvardi M.K."/>
            <person name="Benedito V.A."/>
            <person name="Mayer K.F."/>
            <person name="Gouzy J."/>
            <person name="Schoof H."/>
            <person name="Van de Peer Y."/>
            <person name="Proost S."/>
            <person name="Cook D.R."/>
            <person name="Meyers B.C."/>
            <person name="Spannagl M."/>
            <person name="Cheung F."/>
            <person name="De Mita S."/>
            <person name="Krishnakumar V."/>
            <person name="Gundlach H."/>
            <person name="Zhou S."/>
            <person name="Mudge J."/>
            <person name="Bharti A.K."/>
            <person name="Murray J.D."/>
            <person name="Naoumkina M.A."/>
            <person name="Rosen B."/>
            <person name="Silverstein K.A."/>
            <person name="Tang H."/>
            <person name="Rombauts S."/>
            <person name="Zhao P.X."/>
            <person name="Zhou P."/>
            <person name="Barbe V."/>
            <person name="Bardou P."/>
            <person name="Bechner M."/>
            <person name="Bellec A."/>
            <person name="Berger A."/>
            <person name="Berges H."/>
            <person name="Bidwell S."/>
            <person name="Bisseling T."/>
            <person name="Choisne N."/>
            <person name="Couloux A."/>
            <person name="Denny R."/>
            <person name="Deshpande S."/>
            <person name="Dai X."/>
            <person name="Doyle J.J."/>
            <person name="Dudez A.M."/>
            <person name="Farmer A.D."/>
            <person name="Fouteau S."/>
            <person name="Franken C."/>
            <person name="Gibelin C."/>
            <person name="Gish J."/>
            <person name="Goldstein S."/>
            <person name="Gonzalez A.J."/>
            <person name="Green P.J."/>
            <person name="Hallab A."/>
            <person name="Hartog M."/>
            <person name="Hua A."/>
            <person name="Humphray S.J."/>
            <person name="Jeong D.H."/>
            <person name="Jing Y."/>
            <person name="Jocker A."/>
            <person name="Kenton S.M."/>
            <person name="Kim D.J."/>
            <person name="Klee K."/>
            <person name="Lai H."/>
            <person name="Lang C."/>
            <person name="Lin S."/>
            <person name="Macmil S.L."/>
            <person name="Magdelenat G."/>
            <person name="Matthews L."/>
            <person name="McCorrison J."/>
            <person name="Monaghan E.L."/>
            <person name="Mun J.H."/>
            <person name="Najar F.Z."/>
            <person name="Nicholson C."/>
            <person name="Noirot C."/>
            <person name="O'Bleness M."/>
            <person name="Paule C.R."/>
            <person name="Poulain J."/>
            <person name="Prion F."/>
            <person name="Qin B."/>
            <person name="Qu C."/>
            <person name="Retzel E.F."/>
            <person name="Riddle C."/>
            <person name="Sallet E."/>
            <person name="Samain S."/>
            <person name="Samson N."/>
            <person name="Sanders I."/>
            <person name="Saurat O."/>
            <person name="Scarpelli C."/>
            <person name="Schiex T."/>
            <person name="Segurens B."/>
            <person name="Severin A.J."/>
            <person name="Sherrier D.J."/>
            <person name="Shi R."/>
            <person name="Sims S."/>
            <person name="Singer S.R."/>
            <person name="Sinharoy S."/>
            <person name="Sterck L."/>
            <person name="Viollet A."/>
            <person name="Wang B.B."/>
            <person name="Wang K."/>
            <person name="Wang M."/>
            <person name="Wang X."/>
            <person name="Warfsmann J."/>
            <person name="Weissenbach J."/>
            <person name="White D.D."/>
            <person name="White J.D."/>
            <person name="Wiley G.B."/>
            <person name="Wincker P."/>
            <person name="Xing Y."/>
            <person name="Yang L."/>
            <person name="Yao Z."/>
            <person name="Ying F."/>
            <person name="Zhai J."/>
            <person name="Zhou L."/>
            <person name="Zuber A."/>
            <person name="Denarie J."/>
            <person name="Dixon R.A."/>
            <person name="May G.D."/>
            <person name="Schwartz D.C."/>
            <person name="Rogers J."/>
            <person name="Quetier F."/>
            <person name="Town C.D."/>
            <person name="Roe B.A."/>
        </authorList>
    </citation>
    <scope>NUCLEOTIDE SEQUENCE [LARGE SCALE GENOMIC DNA]</scope>
    <source>
        <strain evidence="1">A17</strain>
        <strain evidence="3 4">cv. Jemalong A17</strain>
    </source>
</reference>
<dbReference type="EMBL" id="PSQE01000003">
    <property type="protein sequence ID" value="RHN70912.1"/>
    <property type="molecule type" value="Genomic_DNA"/>
</dbReference>
<dbReference type="Proteomes" id="UP000265566">
    <property type="component" value="Chromosome 3"/>
</dbReference>
<evidence type="ECO:0000313" key="4">
    <source>
        <dbReference type="Proteomes" id="UP000002051"/>
    </source>
</evidence>
<accession>A0A072VD48</accession>
<reference evidence="2" key="5">
    <citation type="journal article" date="2018" name="Nat. Plants">
        <title>Whole-genome landscape of Medicago truncatula symbiotic genes.</title>
        <authorList>
            <person name="Pecrix Y."/>
            <person name="Gamas P."/>
            <person name="Carrere S."/>
        </authorList>
    </citation>
    <scope>NUCLEOTIDE SEQUENCE</scope>
    <source>
        <tissue evidence="2">Leaves</tissue>
    </source>
</reference>
<sequence>MESLHRNKHLHQQLFWANTNLCFYYFTNDNSKARFRPKIFVLPNIKHHHRSTYRCRSHNLTSSARRNPRLVSRRVRRCQRNRRRSISLTYPPPLITSMFSPLSIVVDSIGSKSFRCRSIIP</sequence>
<dbReference type="EMBL" id="CM001219">
    <property type="protein sequence ID" value="KEH36100.1"/>
    <property type="molecule type" value="Genomic_DNA"/>
</dbReference>
<organism evidence="1 4">
    <name type="scientific">Medicago truncatula</name>
    <name type="common">Barrel medic</name>
    <name type="synonym">Medicago tribuloides</name>
    <dbReference type="NCBI Taxonomy" id="3880"/>
    <lineage>
        <taxon>Eukaryota</taxon>
        <taxon>Viridiplantae</taxon>
        <taxon>Streptophyta</taxon>
        <taxon>Embryophyta</taxon>
        <taxon>Tracheophyta</taxon>
        <taxon>Spermatophyta</taxon>
        <taxon>Magnoliopsida</taxon>
        <taxon>eudicotyledons</taxon>
        <taxon>Gunneridae</taxon>
        <taxon>Pentapetalae</taxon>
        <taxon>rosids</taxon>
        <taxon>fabids</taxon>
        <taxon>Fabales</taxon>
        <taxon>Fabaceae</taxon>
        <taxon>Papilionoideae</taxon>
        <taxon>50 kb inversion clade</taxon>
        <taxon>NPAAA clade</taxon>
        <taxon>Hologalegina</taxon>
        <taxon>IRL clade</taxon>
        <taxon>Trifolieae</taxon>
        <taxon>Medicago</taxon>
    </lineage>
</organism>
<proteinExistence type="predicted"/>